<proteinExistence type="predicted"/>
<evidence type="ECO:0000313" key="4">
    <source>
        <dbReference type="Proteomes" id="UP000229739"/>
    </source>
</evidence>
<sequence length="366" mass="40640">MADIKVKILIMCGGKGTRMWPISNLSHPKQFESLLGKTSMFRQTIDRVLKGFNPADIYIATSAKFGPFLKEQAAEIPETNFILEPAMRDNLGAVALSTAVIAKRHPEAVMIILWGADHLVQKEAEFLTAIKQAALLAGANKVIVHVDTPPTYPSIHNGWIKIGQEIKVNGLPAGKAGHKIYEFIQQVEKPDEATAKKFFSAKDYLIHVGYMATQPALLLQYYRQYAPGAYAVLEKIVPAIDTPEFPAVLEAEYPKFEKVSVDYGLFEKLPPKSQWELPVDMGWVDVGTWELLYHGLPKDKDGNVIFGKVKLMETKNSLIICKDEGVIGVVGLSDMIVVDTEEGLLVCPLSQAPKVKQLYEALYEKK</sequence>
<dbReference type="InterPro" id="IPR051161">
    <property type="entry name" value="Mannose-6P_isomerase_type2"/>
</dbReference>
<dbReference type="Proteomes" id="UP000229739">
    <property type="component" value="Unassembled WGS sequence"/>
</dbReference>
<accession>A0A2M8G4H4</accession>
<feature type="domain" description="Nucleotidyl transferase" evidence="1">
    <location>
        <begin position="9"/>
        <end position="298"/>
    </location>
</feature>
<dbReference type="InterPro" id="IPR029044">
    <property type="entry name" value="Nucleotide-diphossugar_trans"/>
</dbReference>
<feature type="domain" description="MannoseP isomerase/GMP-like beta-helix" evidence="2">
    <location>
        <begin position="312"/>
        <end position="361"/>
    </location>
</feature>
<dbReference type="PANTHER" id="PTHR46390:SF1">
    <property type="entry name" value="MANNOSE-1-PHOSPHATE GUANYLYLTRANSFERASE"/>
    <property type="match status" value="1"/>
</dbReference>
<organism evidence="3 4">
    <name type="scientific">Candidatus Beckwithbacteria bacterium CG_4_9_14_0_2_um_filter_47_11</name>
    <dbReference type="NCBI Taxonomy" id="1974494"/>
    <lineage>
        <taxon>Bacteria</taxon>
        <taxon>Candidatus Beckwithiibacteriota</taxon>
    </lineage>
</organism>
<reference evidence="4" key="1">
    <citation type="submission" date="2017-09" db="EMBL/GenBank/DDBJ databases">
        <title>Depth-based differentiation of microbial function through sediment-hosted aquifers and enrichment of novel symbionts in the deep terrestrial subsurface.</title>
        <authorList>
            <person name="Probst A.J."/>
            <person name="Ladd B."/>
            <person name="Jarett J.K."/>
            <person name="Geller-Mcgrath D.E."/>
            <person name="Sieber C.M.K."/>
            <person name="Emerson J.B."/>
            <person name="Anantharaman K."/>
            <person name="Thomas B.C."/>
            <person name="Malmstrom R."/>
            <person name="Stieglmeier M."/>
            <person name="Klingl A."/>
            <person name="Woyke T."/>
            <person name="Ryan C.M."/>
            <person name="Banfield J.F."/>
        </authorList>
    </citation>
    <scope>NUCLEOTIDE SEQUENCE [LARGE SCALE GENOMIC DNA]</scope>
</reference>
<evidence type="ECO:0000259" key="1">
    <source>
        <dbReference type="Pfam" id="PF00483"/>
    </source>
</evidence>
<dbReference type="InterPro" id="IPR005835">
    <property type="entry name" value="NTP_transferase_dom"/>
</dbReference>
<dbReference type="GO" id="GO:0004475">
    <property type="term" value="F:mannose-1-phosphate guanylyltransferase (GTP) activity"/>
    <property type="evidence" value="ECO:0007669"/>
    <property type="project" value="TreeGrafter"/>
</dbReference>
<dbReference type="PANTHER" id="PTHR46390">
    <property type="entry name" value="MANNOSE-1-PHOSPHATE GUANYLYLTRANSFERASE"/>
    <property type="match status" value="1"/>
</dbReference>
<protein>
    <submittedName>
        <fullName evidence="3">Uncharacterized protein</fullName>
    </submittedName>
</protein>
<dbReference type="Pfam" id="PF00483">
    <property type="entry name" value="NTP_transferase"/>
    <property type="match status" value="1"/>
</dbReference>
<evidence type="ECO:0000259" key="2">
    <source>
        <dbReference type="Pfam" id="PF22640"/>
    </source>
</evidence>
<dbReference type="AlphaFoldDB" id="A0A2M8G4H4"/>
<dbReference type="Gene3D" id="3.90.550.10">
    <property type="entry name" value="Spore Coat Polysaccharide Biosynthesis Protein SpsA, Chain A"/>
    <property type="match status" value="1"/>
</dbReference>
<dbReference type="EMBL" id="PFQV01000026">
    <property type="protein sequence ID" value="PJC66551.1"/>
    <property type="molecule type" value="Genomic_DNA"/>
</dbReference>
<dbReference type="InterPro" id="IPR054566">
    <property type="entry name" value="ManC/GMP-like_b-helix"/>
</dbReference>
<dbReference type="Pfam" id="PF22640">
    <property type="entry name" value="ManC_GMP_beta-helix"/>
    <property type="match status" value="1"/>
</dbReference>
<dbReference type="SUPFAM" id="SSF159283">
    <property type="entry name" value="Guanosine diphospho-D-mannose pyrophosphorylase/mannose-6-phosphate isomerase linker domain"/>
    <property type="match status" value="1"/>
</dbReference>
<name>A0A2M8G4H4_9BACT</name>
<evidence type="ECO:0000313" key="3">
    <source>
        <dbReference type="EMBL" id="PJC66551.1"/>
    </source>
</evidence>
<dbReference type="SUPFAM" id="SSF53448">
    <property type="entry name" value="Nucleotide-diphospho-sugar transferases"/>
    <property type="match status" value="1"/>
</dbReference>
<dbReference type="GO" id="GO:0009298">
    <property type="term" value="P:GDP-mannose biosynthetic process"/>
    <property type="evidence" value="ECO:0007669"/>
    <property type="project" value="TreeGrafter"/>
</dbReference>
<comment type="caution">
    <text evidence="3">The sequence shown here is derived from an EMBL/GenBank/DDBJ whole genome shotgun (WGS) entry which is preliminary data.</text>
</comment>
<gene>
    <name evidence="3" type="ORF">CO018_01360</name>
</gene>